<dbReference type="InterPro" id="IPR027417">
    <property type="entry name" value="P-loop_NTPase"/>
</dbReference>
<dbReference type="PANTHER" id="PTHR43820:SF4">
    <property type="entry name" value="HIGH-AFFINITY BRANCHED-CHAIN AMINO ACID TRANSPORT ATP-BINDING PROTEIN LIVF"/>
    <property type="match status" value="1"/>
</dbReference>
<dbReference type="PROSITE" id="PS00211">
    <property type="entry name" value="ABC_TRANSPORTER_1"/>
    <property type="match status" value="1"/>
</dbReference>
<dbReference type="PROSITE" id="PS50893">
    <property type="entry name" value="ABC_TRANSPORTER_2"/>
    <property type="match status" value="1"/>
</dbReference>
<evidence type="ECO:0000256" key="4">
    <source>
        <dbReference type="ARBA" id="ARBA00022741"/>
    </source>
</evidence>
<evidence type="ECO:0000256" key="2">
    <source>
        <dbReference type="ARBA" id="ARBA00022448"/>
    </source>
</evidence>
<evidence type="ECO:0000313" key="9">
    <source>
        <dbReference type="Proteomes" id="UP000266206"/>
    </source>
</evidence>
<keyword evidence="2" id="KW-0813">Transport</keyword>
<evidence type="ECO:0000256" key="1">
    <source>
        <dbReference type="ARBA" id="ARBA00005417"/>
    </source>
</evidence>
<dbReference type="GO" id="GO:0015807">
    <property type="term" value="P:L-amino acid transport"/>
    <property type="evidence" value="ECO:0007669"/>
    <property type="project" value="TreeGrafter"/>
</dbReference>
<evidence type="ECO:0000313" key="8">
    <source>
        <dbReference type="EMBL" id="RIY42488.1"/>
    </source>
</evidence>
<keyword evidence="3" id="KW-0472">Membrane</keyword>
<dbReference type="Pfam" id="PF00005">
    <property type="entry name" value="ABC_tran"/>
    <property type="match status" value="1"/>
</dbReference>
<proteinExistence type="inferred from homology"/>
<accession>A0A3A1YZ87</accession>
<dbReference type="PANTHER" id="PTHR43820">
    <property type="entry name" value="HIGH-AFFINITY BRANCHED-CHAIN AMINO ACID TRANSPORT ATP-BINDING PROTEIN LIVF"/>
    <property type="match status" value="1"/>
</dbReference>
<reference evidence="8 9" key="1">
    <citation type="submission" date="2017-08" db="EMBL/GenBank/DDBJ databases">
        <title>Pusillimonas indicus sp. nov., a member of the family Alcaligenaceae isolated from surface seawater.</title>
        <authorList>
            <person name="Li J."/>
        </authorList>
    </citation>
    <scope>NUCLEOTIDE SEQUENCE [LARGE SCALE GENOMIC DNA]</scope>
    <source>
        <strain evidence="8 9">L52-1-41</strain>
    </source>
</reference>
<dbReference type="EMBL" id="NQYH01000001">
    <property type="protein sequence ID" value="RIY42488.1"/>
    <property type="molecule type" value="Genomic_DNA"/>
</dbReference>
<dbReference type="CDD" id="cd03224">
    <property type="entry name" value="ABC_TM1139_LivF_branched"/>
    <property type="match status" value="1"/>
</dbReference>
<dbReference type="SUPFAM" id="SSF52540">
    <property type="entry name" value="P-loop containing nucleoside triphosphate hydrolases"/>
    <property type="match status" value="1"/>
</dbReference>
<dbReference type="AlphaFoldDB" id="A0A3A1YZ87"/>
<evidence type="ECO:0000256" key="5">
    <source>
        <dbReference type="ARBA" id="ARBA00022840"/>
    </source>
</evidence>
<organism evidence="8 9">
    <name type="scientific">Neopusillimonas maritima</name>
    <dbReference type="NCBI Taxonomy" id="2026239"/>
    <lineage>
        <taxon>Bacteria</taxon>
        <taxon>Pseudomonadati</taxon>
        <taxon>Pseudomonadota</taxon>
        <taxon>Betaproteobacteria</taxon>
        <taxon>Burkholderiales</taxon>
        <taxon>Alcaligenaceae</taxon>
        <taxon>Neopusillimonas</taxon>
    </lineage>
</organism>
<dbReference type="SMART" id="SM00382">
    <property type="entry name" value="AAA"/>
    <property type="match status" value="1"/>
</dbReference>
<name>A0A3A1YZ87_9BURK</name>
<dbReference type="InterPro" id="IPR052156">
    <property type="entry name" value="BCAA_Transport_ATP-bd_LivF"/>
</dbReference>
<evidence type="ECO:0000256" key="6">
    <source>
        <dbReference type="ARBA" id="ARBA00022970"/>
    </source>
</evidence>
<dbReference type="InterPro" id="IPR003439">
    <property type="entry name" value="ABC_transporter-like_ATP-bd"/>
</dbReference>
<keyword evidence="3" id="KW-1003">Cell membrane</keyword>
<protein>
    <submittedName>
        <fullName evidence="8">ABC transporter ATP-binding protein</fullName>
    </submittedName>
</protein>
<dbReference type="RefSeq" id="WP_114420289.1">
    <property type="nucleotide sequence ID" value="NZ_NQYH01000001.1"/>
</dbReference>
<feature type="domain" description="ABC transporter" evidence="7">
    <location>
        <begin position="5"/>
        <end position="237"/>
    </location>
</feature>
<evidence type="ECO:0000256" key="3">
    <source>
        <dbReference type="ARBA" id="ARBA00022475"/>
    </source>
</evidence>
<dbReference type="GO" id="GO:0015658">
    <property type="term" value="F:branched-chain amino acid transmembrane transporter activity"/>
    <property type="evidence" value="ECO:0007669"/>
    <property type="project" value="TreeGrafter"/>
</dbReference>
<dbReference type="InterPro" id="IPR017871">
    <property type="entry name" value="ABC_transporter-like_CS"/>
</dbReference>
<dbReference type="GO" id="GO:0005524">
    <property type="term" value="F:ATP binding"/>
    <property type="evidence" value="ECO:0007669"/>
    <property type="project" value="UniProtKB-KW"/>
</dbReference>
<evidence type="ECO:0000259" key="7">
    <source>
        <dbReference type="PROSITE" id="PS50893"/>
    </source>
</evidence>
<dbReference type="Gene3D" id="3.40.50.300">
    <property type="entry name" value="P-loop containing nucleotide triphosphate hydrolases"/>
    <property type="match status" value="1"/>
</dbReference>
<gene>
    <name evidence="8" type="ORF">CJP73_03390</name>
</gene>
<dbReference type="Proteomes" id="UP000266206">
    <property type="component" value="Unassembled WGS sequence"/>
</dbReference>
<keyword evidence="4" id="KW-0547">Nucleotide-binding</keyword>
<keyword evidence="5 8" id="KW-0067">ATP-binding</keyword>
<dbReference type="OrthoDB" id="9776369at2"/>
<dbReference type="GO" id="GO:0016887">
    <property type="term" value="F:ATP hydrolysis activity"/>
    <property type="evidence" value="ECO:0007669"/>
    <property type="project" value="InterPro"/>
</dbReference>
<dbReference type="InterPro" id="IPR003593">
    <property type="entry name" value="AAA+_ATPase"/>
</dbReference>
<sequence>MSRILEVNDLHVSYGPIKALRGVSLYVSEGETVSIVGANGAGKSTLMRALSGILPIAAGQATFLDQDIRAVKAHQLARLGMLHVPEGRGTLQGMVVEENLRLAWEIRPSDTPFETAAEEVYARFPRLGERRKQLAGGLSGGEQQMLAIGRALINRPRLLLVDEPSMGLSPLFSKEVFKVLAELRDSGMTILLVEQNVRSALDLAHRAYVLNQGVFLTSGDAAELAKDPAIMASFLGHGKIKQPASPTAQATQ</sequence>
<comment type="similarity">
    <text evidence="1">Belongs to the ABC transporter superfamily.</text>
</comment>
<comment type="caution">
    <text evidence="8">The sequence shown here is derived from an EMBL/GenBank/DDBJ whole genome shotgun (WGS) entry which is preliminary data.</text>
</comment>
<keyword evidence="6" id="KW-0029">Amino-acid transport</keyword>